<proteinExistence type="predicted"/>
<feature type="domain" description="Quinate/shikimate 5-dehydrogenase/glutamyl-tRNA reductase" evidence="2">
    <location>
        <begin position="11"/>
        <end position="47"/>
    </location>
</feature>
<organism evidence="3">
    <name type="scientific">hydrocarbon metagenome</name>
    <dbReference type="NCBI Taxonomy" id="938273"/>
    <lineage>
        <taxon>unclassified sequences</taxon>
        <taxon>metagenomes</taxon>
        <taxon>ecological metagenomes</taxon>
    </lineage>
</organism>
<sequence length="169" mass="19334">MQERRWPLDEHPRPLILIDIAQPRDIEEGARDVDGVHLFTIDDLRDISRTNLDSRRTEAERARTIIQEELDHFTRLLRRAAADENLALLYTWAEAIRTRERDRALSRLGTADAKVAEVVDDLTRVMTKKLLADLTLSIRSSAEHGDAKTAEALVRALTQGEIVCFHNDE</sequence>
<dbReference type="Gene3D" id="3.40.50.720">
    <property type="entry name" value="NAD(P)-binding Rossmann-like Domain"/>
    <property type="match status" value="1"/>
</dbReference>
<dbReference type="InterPro" id="IPR036453">
    <property type="entry name" value="GluRdtase_dimer_dom_sf"/>
</dbReference>
<dbReference type="PANTHER" id="PTHR43013:SF1">
    <property type="entry name" value="GLUTAMYL-TRNA REDUCTASE"/>
    <property type="match status" value="1"/>
</dbReference>
<evidence type="ECO:0000259" key="1">
    <source>
        <dbReference type="Pfam" id="PF00745"/>
    </source>
</evidence>
<protein>
    <submittedName>
        <fullName evidence="3">Glutamyl-trna reductase</fullName>
        <ecNumber evidence="3">1.2.1.70</ecNumber>
    </submittedName>
</protein>
<comment type="caution">
    <text evidence="3">The sequence shown here is derived from an EMBL/GenBank/DDBJ whole genome shotgun (WGS) entry which is preliminary data.</text>
</comment>
<dbReference type="GO" id="GO:0019353">
    <property type="term" value="P:protoporphyrinogen IX biosynthetic process from glutamate"/>
    <property type="evidence" value="ECO:0007669"/>
    <property type="project" value="TreeGrafter"/>
</dbReference>
<dbReference type="InterPro" id="IPR015896">
    <property type="entry name" value="4pyrrol_synth_GluRdtase_dimer"/>
</dbReference>
<keyword evidence="3" id="KW-0560">Oxidoreductase</keyword>
<accession>A0A0W8FI73</accession>
<dbReference type="InterPro" id="IPR006151">
    <property type="entry name" value="Shikm_DH/Glu-tRNA_Rdtase"/>
</dbReference>
<dbReference type="SUPFAM" id="SSF69075">
    <property type="entry name" value="Glutamyl tRNA-reductase dimerization domain"/>
    <property type="match status" value="1"/>
</dbReference>
<dbReference type="EMBL" id="LNQE01001170">
    <property type="protein sequence ID" value="KUG20586.1"/>
    <property type="molecule type" value="Genomic_DNA"/>
</dbReference>
<feature type="domain" description="Tetrapyrrole biosynthesis glutamyl-tRNA reductase dimerisation" evidence="1">
    <location>
        <begin position="61"/>
        <end position="156"/>
    </location>
</feature>
<gene>
    <name evidence="3" type="ORF">ASZ90_009672</name>
</gene>
<dbReference type="GO" id="GO:0008883">
    <property type="term" value="F:glutamyl-tRNA reductase activity"/>
    <property type="evidence" value="ECO:0007669"/>
    <property type="project" value="UniProtKB-EC"/>
</dbReference>
<dbReference type="AlphaFoldDB" id="A0A0W8FI73"/>
<dbReference type="EC" id="1.2.1.70" evidence="3"/>
<name>A0A0W8FI73_9ZZZZ</name>
<dbReference type="PANTHER" id="PTHR43013">
    <property type="entry name" value="GLUTAMYL-TRNA REDUCTASE"/>
    <property type="match status" value="1"/>
</dbReference>
<reference evidence="3" key="1">
    <citation type="journal article" date="2015" name="Proc. Natl. Acad. Sci. U.S.A.">
        <title>Networks of energetic and metabolic interactions define dynamics in microbial communities.</title>
        <authorList>
            <person name="Embree M."/>
            <person name="Liu J.K."/>
            <person name="Al-Bassam M.M."/>
            <person name="Zengler K."/>
        </authorList>
    </citation>
    <scope>NUCLEOTIDE SEQUENCE</scope>
</reference>
<dbReference type="GO" id="GO:0050661">
    <property type="term" value="F:NADP binding"/>
    <property type="evidence" value="ECO:0007669"/>
    <property type="project" value="InterPro"/>
</dbReference>
<dbReference type="Pfam" id="PF01488">
    <property type="entry name" value="Shikimate_DH"/>
    <property type="match status" value="1"/>
</dbReference>
<evidence type="ECO:0000259" key="2">
    <source>
        <dbReference type="Pfam" id="PF01488"/>
    </source>
</evidence>
<evidence type="ECO:0000313" key="3">
    <source>
        <dbReference type="EMBL" id="KUG20586.1"/>
    </source>
</evidence>
<dbReference type="Pfam" id="PF00745">
    <property type="entry name" value="GlutR_dimer"/>
    <property type="match status" value="1"/>
</dbReference>